<feature type="domain" description="Bacterial EndoU nuclease" evidence="1">
    <location>
        <begin position="234"/>
        <end position="355"/>
    </location>
</feature>
<dbReference type="PANTHER" id="PTHR32305">
    <property type="match status" value="1"/>
</dbReference>
<protein>
    <recommendedName>
        <fullName evidence="1">Bacterial EndoU nuclease domain-containing protein</fullName>
    </recommendedName>
</protein>
<proteinExistence type="predicted"/>
<dbReference type="InterPro" id="IPR029501">
    <property type="entry name" value="EndoU_bac"/>
</dbReference>
<comment type="caution">
    <text evidence="2">The sequence shown here is derived from an EMBL/GenBank/DDBJ whole genome shotgun (WGS) entry which is preliminary data.</text>
</comment>
<dbReference type="RefSeq" id="WP_163940395.1">
    <property type="nucleotide sequence ID" value="NZ_JAAIKC010000001.1"/>
</dbReference>
<dbReference type="Pfam" id="PF14436">
    <property type="entry name" value="EndoU_bacteria"/>
    <property type="match status" value="1"/>
</dbReference>
<dbReference type="Gene3D" id="2.180.10.10">
    <property type="entry name" value="RHS repeat-associated core"/>
    <property type="match status" value="1"/>
</dbReference>
<dbReference type="PANTHER" id="PTHR32305:SF15">
    <property type="entry name" value="PROTEIN RHSA-RELATED"/>
    <property type="match status" value="1"/>
</dbReference>
<dbReference type="NCBIfam" id="TIGR03696">
    <property type="entry name" value="Rhs_assc_core"/>
    <property type="match status" value="1"/>
</dbReference>
<organism evidence="2">
    <name type="scientific">Paenibacillus sp. SYP-B3998</name>
    <dbReference type="NCBI Taxonomy" id="2678564"/>
    <lineage>
        <taxon>Bacteria</taxon>
        <taxon>Bacillati</taxon>
        <taxon>Bacillota</taxon>
        <taxon>Bacilli</taxon>
        <taxon>Bacillales</taxon>
        <taxon>Paenibacillaceae</taxon>
        <taxon>Paenibacillus</taxon>
    </lineage>
</organism>
<dbReference type="GO" id="GO:0004519">
    <property type="term" value="F:endonuclease activity"/>
    <property type="evidence" value="ECO:0007669"/>
    <property type="project" value="InterPro"/>
</dbReference>
<dbReference type="InterPro" id="IPR022385">
    <property type="entry name" value="Rhs_assc_core"/>
</dbReference>
<accession>A0A6G3ZRL0</accession>
<dbReference type="InterPro" id="IPR050708">
    <property type="entry name" value="T6SS_VgrG/RHS"/>
</dbReference>
<dbReference type="AlphaFoldDB" id="A0A6G3ZRL0"/>
<evidence type="ECO:0000313" key="2">
    <source>
        <dbReference type="EMBL" id="NEW04690.1"/>
    </source>
</evidence>
<evidence type="ECO:0000259" key="1">
    <source>
        <dbReference type="Pfam" id="PF14436"/>
    </source>
</evidence>
<name>A0A6G3ZRL0_9BACL</name>
<dbReference type="EMBL" id="JAAIKC010000001">
    <property type="protein sequence ID" value="NEW04690.1"/>
    <property type="molecule type" value="Genomic_DNA"/>
</dbReference>
<gene>
    <name evidence="2" type="ORF">GK047_01480</name>
</gene>
<sequence length="366" mass="40589">MRYYWDGSQVIAEANVIGGVATLKARYIRGQGLVAREDGQGKVYYLQNGHGDVVNLMDSTGKTKLNSYSYDIWGSIVSQQENLPQPFKYSGEIQDDKVGLQYLRARWYDPGIGRFVGEDSYKGQIDNPLSLNLYTYVENNPLTRWDPSGHSLLDPGKVLSLWNNTKDWVTDKYEQYKAWKEKRDADFYEGNISYEELKDIALSFAFPLGASKGAIKAGVSVANIERTTNFSSGAMEHIFTGVAGRKRSSGWHYAGKDSLNGNTILDIQEPADTYGTIVAQVQIGSNKKYSSFFSSEYSSQEVVDMINQAFSNRSAYSITNTDGSITTAYRGTAGNGMTIDMFLNGDGLIDTAFPVHQSYLGGAPYK</sequence>
<reference evidence="2" key="1">
    <citation type="submission" date="2020-02" db="EMBL/GenBank/DDBJ databases">
        <authorList>
            <person name="Shen X.-R."/>
            <person name="Zhang Y.-X."/>
        </authorList>
    </citation>
    <scope>NUCLEOTIDE SEQUENCE</scope>
    <source>
        <strain evidence="2">SYP-B3998</strain>
    </source>
</reference>